<feature type="compositionally biased region" description="Basic and acidic residues" evidence="1">
    <location>
        <begin position="439"/>
        <end position="450"/>
    </location>
</feature>
<feature type="domain" description="HTH APSES-type" evidence="2">
    <location>
        <begin position="57"/>
        <end position="169"/>
    </location>
</feature>
<dbReference type="PANTHER" id="PTHR43828">
    <property type="entry name" value="ASPARAGINASE"/>
    <property type="match status" value="1"/>
</dbReference>
<feature type="region of interest" description="Disordered" evidence="1">
    <location>
        <begin position="439"/>
        <end position="481"/>
    </location>
</feature>
<feature type="compositionally biased region" description="Low complexity" evidence="1">
    <location>
        <begin position="222"/>
        <end position="244"/>
    </location>
</feature>
<feature type="compositionally biased region" description="Polar residues" evidence="1">
    <location>
        <begin position="451"/>
        <end position="466"/>
    </location>
</feature>
<proteinExistence type="predicted"/>
<dbReference type="GO" id="GO:0003677">
    <property type="term" value="F:DNA binding"/>
    <property type="evidence" value="ECO:0007669"/>
    <property type="project" value="UniProtKB-KW"/>
</dbReference>
<sequence length="481" mass="53147">MDPAFQSSAMELRPQIAAHIPGLQEPGNGAPEAIDRLRALEASYQPGISKIRVSSARYSISADPRGYIPVLEYPINEQFIMIDTENGLVLWTPIWKCLGHNKADVTKLVEDRPELAAAIRKVRGGLLKLQGTWIPYEVTLILARRVAYEIRNDLESLFGPTFASSCLLPGAPGYGELTLAPPGSTQRSRWRQSAASKNSTGNSTSRRKPSPSSQSTHTQRWPNSASAPVSAHASASSSPSGKPPIYQYNQPLSTAPTTADRSYSFSGSGASSRSSFNKPTWESHHEITDCDSNYAEQVPFGMRSNQTFSQQSTHRGSLESYPDEDSRTNSKGSSYHSKFTLAFPSMTSSPFAHPFTTPLTTSSSSSSPNYIDHQSQHTPPPRLSNEPSSTNTINQYLRFGQSFHPSGETFRLELPPLREGQRRMTVDHGSMDQRQLFELDSAWSRDRPRESSQYSFATEQTLASTNLKRRPDPDIGTPDMR</sequence>
<dbReference type="GO" id="GO:0033309">
    <property type="term" value="C:SBF transcription complex"/>
    <property type="evidence" value="ECO:0007669"/>
    <property type="project" value="TreeGrafter"/>
</dbReference>
<dbReference type="EMBL" id="LN483249">
    <property type="protein sequence ID" value="CDZ97818.1"/>
    <property type="molecule type" value="Genomic_DNA"/>
</dbReference>
<evidence type="ECO:0000313" key="3">
    <source>
        <dbReference type="EMBL" id="CDZ97818.1"/>
    </source>
</evidence>
<feature type="compositionally biased region" description="Polar residues" evidence="1">
    <location>
        <begin position="306"/>
        <end position="315"/>
    </location>
</feature>
<dbReference type="SUPFAM" id="SSF54616">
    <property type="entry name" value="DNA-binding domain of Mlu1-box binding protein MBP1"/>
    <property type="match status" value="1"/>
</dbReference>
<dbReference type="GO" id="GO:0000981">
    <property type="term" value="F:DNA-binding transcription factor activity, RNA polymerase II-specific"/>
    <property type="evidence" value="ECO:0007669"/>
    <property type="project" value="UniProtKB-ARBA"/>
</dbReference>
<feature type="region of interest" description="Disordered" evidence="1">
    <location>
        <begin position="177"/>
        <end position="280"/>
    </location>
</feature>
<accession>A0A0F7SJK1</accession>
<name>A0A0F7SJK1_PHARH</name>
<dbReference type="PANTHER" id="PTHR43828:SF5">
    <property type="entry name" value="TRANSCRIPTIONAL REPRESSOR XBP1"/>
    <property type="match status" value="1"/>
</dbReference>
<evidence type="ECO:0000259" key="2">
    <source>
        <dbReference type="PROSITE" id="PS51299"/>
    </source>
</evidence>
<dbReference type="AlphaFoldDB" id="A0A0F7SJK1"/>
<feature type="compositionally biased region" description="Low complexity" evidence="1">
    <location>
        <begin position="261"/>
        <end position="276"/>
    </location>
</feature>
<keyword evidence="3" id="KW-0238">DNA-binding</keyword>
<feature type="region of interest" description="Disordered" evidence="1">
    <location>
        <begin position="357"/>
        <end position="390"/>
    </location>
</feature>
<reference evidence="3" key="1">
    <citation type="submission" date="2014-08" db="EMBL/GenBank/DDBJ databases">
        <authorList>
            <person name="Sharma Rahul"/>
            <person name="Thines Marco"/>
        </authorList>
    </citation>
    <scope>NUCLEOTIDE SEQUENCE</scope>
</reference>
<feature type="region of interest" description="Disordered" evidence="1">
    <location>
        <begin position="306"/>
        <end position="334"/>
    </location>
</feature>
<feature type="compositionally biased region" description="Polar residues" evidence="1">
    <location>
        <begin position="247"/>
        <end position="260"/>
    </location>
</feature>
<organism evidence="3">
    <name type="scientific">Phaffia rhodozyma</name>
    <name type="common">Yeast</name>
    <name type="synonym">Xanthophyllomyces dendrorhous</name>
    <dbReference type="NCBI Taxonomy" id="264483"/>
    <lineage>
        <taxon>Eukaryota</taxon>
        <taxon>Fungi</taxon>
        <taxon>Dikarya</taxon>
        <taxon>Basidiomycota</taxon>
        <taxon>Agaricomycotina</taxon>
        <taxon>Tremellomycetes</taxon>
        <taxon>Cystofilobasidiales</taxon>
        <taxon>Mrakiaceae</taxon>
        <taxon>Phaffia</taxon>
    </lineage>
</organism>
<evidence type="ECO:0000256" key="1">
    <source>
        <dbReference type="SAM" id="MobiDB-lite"/>
    </source>
</evidence>
<dbReference type="Gene3D" id="3.10.260.10">
    <property type="entry name" value="Transcription regulator HTH, APSES-type DNA-binding domain"/>
    <property type="match status" value="1"/>
</dbReference>
<dbReference type="GO" id="GO:0030907">
    <property type="term" value="C:MBF transcription complex"/>
    <property type="evidence" value="ECO:0007669"/>
    <property type="project" value="TreeGrafter"/>
</dbReference>
<dbReference type="InterPro" id="IPR003163">
    <property type="entry name" value="Tscrpt_reg_HTH_APSES-type"/>
</dbReference>
<feature type="compositionally biased region" description="Polar residues" evidence="1">
    <location>
        <begin position="183"/>
        <end position="221"/>
    </location>
</feature>
<protein>
    <submittedName>
        <fullName evidence="3">Dna-binding domain of mlu1-box-binding protein</fullName>
    </submittedName>
</protein>
<dbReference type="InterPro" id="IPR036887">
    <property type="entry name" value="HTH_APSES_sf"/>
</dbReference>
<dbReference type="InterPro" id="IPR051642">
    <property type="entry name" value="SWI6-like"/>
</dbReference>
<feature type="compositionally biased region" description="Low complexity" evidence="1">
    <location>
        <begin position="357"/>
        <end position="368"/>
    </location>
</feature>
<dbReference type="PROSITE" id="PS51299">
    <property type="entry name" value="HTH_APSES"/>
    <property type="match status" value="1"/>
</dbReference>